<evidence type="ECO:0000313" key="3">
    <source>
        <dbReference type="Proteomes" id="UP001469553"/>
    </source>
</evidence>
<proteinExistence type="predicted"/>
<evidence type="ECO:0000256" key="1">
    <source>
        <dbReference type="SAM" id="SignalP"/>
    </source>
</evidence>
<comment type="caution">
    <text evidence="2">The sequence shown here is derived from an EMBL/GenBank/DDBJ whole genome shotgun (WGS) entry which is preliminary data.</text>
</comment>
<keyword evidence="1" id="KW-0732">Signal</keyword>
<sequence length="130" mass="14452">MWAQLAFFLMHSDELQMLSVCLRLLTCSLGIAAKRDLISVFLSLHSAGKESTSEAVGETLHVHIIQSIQTKRGKSDAHSKMITRAQMVTRKNVGQPFGEGHQHVRDRELDQLTNLAKQCIAVTSERVLGI</sequence>
<keyword evidence="3" id="KW-1185">Reference proteome</keyword>
<reference evidence="2 3" key="1">
    <citation type="submission" date="2021-06" db="EMBL/GenBank/DDBJ databases">
        <authorList>
            <person name="Palmer J.M."/>
        </authorList>
    </citation>
    <scope>NUCLEOTIDE SEQUENCE [LARGE SCALE GENOMIC DNA]</scope>
    <source>
        <strain evidence="2 3">AS_MEX2019</strain>
        <tissue evidence="2">Muscle</tissue>
    </source>
</reference>
<feature type="chain" id="PRO_5045453380" evidence="1">
    <location>
        <begin position="18"/>
        <end position="130"/>
    </location>
</feature>
<name>A0ABV0Y7X8_9TELE</name>
<feature type="signal peptide" evidence="1">
    <location>
        <begin position="1"/>
        <end position="17"/>
    </location>
</feature>
<gene>
    <name evidence="2" type="ORF">AMECASPLE_037349</name>
</gene>
<accession>A0ABV0Y7X8</accession>
<dbReference type="EMBL" id="JAHRIP010025089">
    <property type="protein sequence ID" value="MEQ2289837.1"/>
    <property type="molecule type" value="Genomic_DNA"/>
</dbReference>
<dbReference type="Proteomes" id="UP001469553">
    <property type="component" value="Unassembled WGS sequence"/>
</dbReference>
<protein>
    <submittedName>
        <fullName evidence="2">Uncharacterized protein</fullName>
    </submittedName>
</protein>
<evidence type="ECO:0000313" key="2">
    <source>
        <dbReference type="EMBL" id="MEQ2289837.1"/>
    </source>
</evidence>
<organism evidence="2 3">
    <name type="scientific">Ameca splendens</name>
    <dbReference type="NCBI Taxonomy" id="208324"/>
    <lineage>
        <taxon>Eukaryota</taxon>
        <taxon>Metazoa</taxon>
        <taxon>Chordata</taxon>
        <taxon>Craniata</taxon>
        <taxon>Vertebrata</taxon>
        <taxon>Euteleostomi</taxon>
        <taxon>Actinopterygii</taxon>
        <taxon>Neopterygii</taxon>
        <taxon>Teleostei</taxon>
        <taxon>Neoteleostei</taxon>
        <taxon>Acanthomorphata</taxon>
        <taxon>Ovalentaria</taxon>
        <taxon>Atherinomorphae</taxon>
        <taxon>Cyprinodontiformes</taxon>
        <taxon>Goodeidae</taxon>
        <taxon>Ameca</taxon>
    </lineage>
</organism>